<keyword evidence="8" id="KW-1185">Reference proteome</keyword>
<evidence type="ECO:0000256" key="4">
    <source>
        <dbReference type="ARBA" id="ARBA00023118"/>
    </source>
</evidence>
<dbReference type="InterPro" id="IPR009079">
    <property type="entry name" value="4_helix_cytokine-like_core"/>
</dbReference>
<evidence type="ECO:0000256" key="3">
    <source>
        <dbReference type="ARBA" id="ARBA00022525"/>
    </source>
</evidence>
<dbReference type="PANTHER" id="PTHR11691">
    <property type="entry name" value="TYPE I INTERFERON"/>
    <property type="match status" value="1"/>
</dbReference>
<dbReference type="SUPFAM" id="SSF47266">
    <property type="entry name" value="4-helical cytokines"/>
    <property type="match status" value="1"/>
</dbReference>
<dbReference type="PRINTS" id="PR00266">
    <property type="entry name" value="INTERFERONAB"/>
</dbReference>
<dbReference type="InterPro" id="IPR000471">
    <property type="entry name" value="Interferon_alpha/beta/delta"/>
</dbReference>
<protein>
    <submittedName>
        <fullName evidence="9">Interferon omega-2-like</fullName>
    </submittedName>
</protein>
<dbReference type="GO" id="GO:0005126">
    <property type="term" value="F:cytokine receptor binding"/>
    <property type="evidence" value="ECO:0007669"/>
    <property type="project" value="InterPro"/>
</dbReference>
<dbReference type="PROSITE" id="PS00252">
    <property type="entry name" value="INTERFERON_A_B_D"/>
    <property type="match status" value="1"/>
</dbReference>
<evidence type="ECO:0000256" key="7">
    <source>
        <dbReference type="SAM" id="SignalP"/>
    </source>
</evidence>
<keyword evidence="5" id="KW-1015">Disulfide bond</keyword>
<evidence type="ECO:0000256" key="5">
    <source>
        <dbReference type="ARBA" id="ARBA00023157"/>
    </source>
</evidence>
<name>A0A6P3S3Z8_PTEVA</name>
<dbReference type="Pfam" id="PF00143">
    <property type="entry name" value="Interferon"/>
    <property type="match status" value="1"/>
</dbReference>
<dbReference type="KEGG" id="pvp:105310336"/>
<keyword evidence="3" id="KW-0964">Secreted</keyword>
<reference evidence="9" key="1">
    <citation type="submission" date="2025-08" db="UniProtKB">
        <authorList>
            <consortium name="RefSeq"/>
        </authorList>
    </citation>
    <scope>IDENTIFICATION</scope>
    <source>
        <tissue evidence="9">Kidney</tissue>
    </source>
</reference>
<evidence type="ECO:0000313" key="9">
    <source>
        <dbReference type="RefSeq" id="XP_011384830.1"/>
    </source>
</evidence>
<evidence type="ECO:0000313" key="8">
    <source>
        <dbReference type="Proteomes" id="UP000515202"/>
    </source>
</evidence>
<dbReference type="SMART" id="SM00076">
    <property type="entry name" value="IFabd"/>
    <property type="match status" value="1"/>
</dbReference>
<keyword evidence="2 6" id="KW-0202">Cytokine</keyword>
<proteinExistence type="inferred from homology"/>
<dbReference type="PANTHER" id="PTHR11691:SF37">
    <property type="entry name" value="INTERFERON OMEGA-1"/>
    <property type="match status" value="1"/>
</dbReference>
<evidence type="ECO:0000256" key="2">
    <source>
        <dbReference type="ARBA" id="ARBA00022514"/>
    </source>
</evidence>
<dbReference type="RefSeq" id="XP_011384830.1">
    <property type="nucleotide sequence ID" value="XM_011386528.2"/>
</dbReference>
<evidence type="ECO:0000256" key="6">
    <source>
        <dbReference type="RuleBase" id="RU000436"/>
    </source>
</evidence>
<dbReference type="GeneID" id="105310336"/>
<dbReference type="Gene3D" id="1.20.1250.10">
    <property type="match status" value="1"/>
</dbReference>
<dbReference type="GO" id="GO:0005615">
    <property type="term" value="C:extracellular space"/>
    <property type="evidence" value="ECO:0007669"/>
    <property type="project" value="UniProtKB-KW"/>
</dbReference>
<organism evidence="8 9">
    <name type="scientific">Pteropus vampyrus</name>
    <name type="common">Large flying fox</name>
    <dbReference type="NCBI Taxonomy" id="132908"/>
    <lineage>
        <taxon>Eukaryota</taxon>
        <taxon>Metazoa</taxon>
        <taxon>Chordata</taxon>
        <taxon>Craniata</taxon>
        <taxon>Vertebrata</taxon>
        <taxon>Euteleostomi</taxon>
        <taxon>Mammalia</taxon>
        <taxon>Eutheria</taxon>
        <taxon>Laurasiatheria</taxon>
        <taxon>Chiroptera</taxon>
        <taxon>Yinpterochiroptera</taxon>
        <taxon>Pteropodoidea</taxon>
        <taxon>Pteropodidae</taxon>
        <taxon>Pteropodinae</taxon>
        <taxon>Pteropus</taxon>
    </lineage>
</organism>
<dbReference type="AlphaFoldDB" id="A0A6P3S3Z8"/>
<dbReference type="FunFam" id="1.20.1250.10:FF:000001">
    <property type="entry name" value="Interferon alpha"/>
    <property type="match status" value="1"/>
</dbReference>
<comment type="similarity">
    <text evidence="6">Belongs to the alpha/beta interferon family.</text>
</comment>
<feature type="signal peptide" evidence="7">
    <location>
        <begin position="1"/>
        <end position="23"/>
    </location>
</feature>
<feature type="chain" id="PRO_5027952358" evidence="7">
    <location>
        <begin position="24"/>
        <end position="195"/>
    </location>
</feature>
<gene>
    <name evidence="9" type="primary">LOC105310336</name>
</gene>
<dbReference type="GO" id="GO:0051607">
    <property type="term" value="P:defense response to virus"/>
    <property type="evidence" value="ECO:0007669"/>
    <property type="project" value="UniProtKB-KW"/>
</dbReference>
<keyword evidence="7" id="KW-0732">Signal</keyword>
<dbReference type="GO" id="GO:0005125">
    <property type="term" value="F:cytokine activity"/>
    <property type="evidence" value="ECO:0007669"/>
    <property type="project" value="UniProtKB-KW"/>
</dbReference>
<dbReference type="Proteomes" id="UP000515202">
    <property type="component" value="Unplaced"/>
</dbReference>
<accession>A0A6P3S3Z8</accession>
<keyword evidence="4 6" id="KW-0051">Antiviral defense</keyword>
<dbReference type="OrthoDB" id="9833506at2759"/>
<sequence length="195" mass="21983">MAPLLSLLTALLLFSYGPGGSLGCDLSQDHVEVSKENIALLHQMQRISSFRCRKDRKNFGFLREMVDGSHIQKAQAISVLHEMLQETSIIFGSEQSSTAWNMTLLHGLLSGLHRQLEDLGTCLMPQMKEAESALGMEDPTLAVKRYFQGIHLYLKEKQYSDCAWEIVRVEIKRAFSLSTNLLERLGNQDRDLGSL</sequence>
<evidence type="ECO:0000256" key="1">
    <source>
        <dbReference type="ARBA" id="ARBA00004613"/>
    </source>
</evidence>
<comment type="subcellular location">
    <subcellularLocation>
        <location evidence="1">Secreted</location>
    </subcellularLocation>
</comment>